<organism evidence="1 2">
    <name type="scientific">Funneliformis geosporum</name>
    <dbReference type="NCBI Taxonomy" id="1117311"/>
    <lineage>
        <taxon>Eukaryota</taxon>
        <taxon>Fungi</taxon>
        <taxon>Fungi incertae sedis</taxon>
        <taxon>Mucoromycota</taxon>
        <taxon>Glomeromycotina</taxon>
        <taxon>Glomeromycetes</taxon>
        <taxon>Glomerales</taxon>
        <taxon>Glomeraceae</taxon>
        <taxon>Funneliformis</taxon>
    </lineage>
</organism>
<protein>
    <submittedName>
        <fullName evidence="1">16420_t:CDS:1</fullName>
    </submittedName>
</protein>
<comment type="caution">
    <text evidence="1">The sequence shown here is derived from an EMBL/GenBank/DDBJ whole genome shotgun (WGS) entry which is preliminary data.</text>
</comment>
<reference evidence="1" key="1">
    <citation type="submission" date="2022-08" db="EMBL/GenBank/DDBJ databases">
        <authorList>
            <person name="Kallberg Y."/>
            <person name="Tangrot J."/>
            <person name="Rosling A."/>
        </authorList>
    </citation>
    <scope>NUCLEOTIDE SEQUENCE</scope>
    <source>
        <strain evidence="1">Wild A</strain>
    </source>
</reference>
<evidence type="ECO:0000313" key="1">
    <source>
        <dbReference type="EMBL" id="CAI2199211.1"/>
    </source>
</evidence>
<sequence length="53" mass="6002">MGSFRRILKTKLSLSNDTSIAAFHTPSVYNLTYLYDSQVQDKTAALYNISNDK</sequence>
<keyword evidence="2" id="KW-1185">Reference proteome</keyword>
<name>A0A9W4TB76_9GLOM</name>
<proteinExistence type="predicted"/>
<dbReference type="AlphaFoldDB" id="A0A9W4TB76"/>
<accession>A0A9W4TB76</accession>
<evidence type="ECO:0000313" key="2">
    <source>
        <dbReference type="Proteomes" id="UP001153678"/>
    </source>
</evidence>
<dbReference type="EMBL" id="CAMKVN010020592">
    <property type="protein sequence ID" value="CAI2199211.1"/>
    <property type="molecule type" value="Genomic_DNA"/>
</dbReference>
<dbReference type="Proteomes" id="UP001153678">
    <property type="component" value="Unassembled WGS sequence"/>
</dbReference>
<gene>
    <name evidence="1" type="ORF">FWILDA_LOCUS18961</name>
</gene>
<feature type="non-terminal residue" evidence="1">
    <location>
        <position position="53"/>
    </location>
</feature>